<dbReference type="PANTHER" id="PTHR10182:SF3">
    <property type="entry name" value="PROTEIN MO25"/>
    <property type="match status" value="1"/>
</dbReference>
<dbReference type="SUPFAM" id="SSF48371">
    <property type="entry name" value="ARM repeat"/>
    <property type="match status" value="1"/>
</dbReference>
<reference evidence="2 3" key="1">
    <citation type="journal article" date="2018" name="PLoS ONE">
        <title>The draft genome of Kipferlia bialata reveals reductive genome evolution in fornicate parasites.</title>
        <authorList>
            <person name="Tanifuji G."/>
            <person name="Takabayashi S."/>
            <person name="Kume K."/>
            <person name="Takagi M."/>
            <person name="Nakayama T."/>
            <person name="Kamikawa R."/>
            <person name="Inagaki Y."/>
            <person name="Hashimoto T."/>
        </authorList>
    </citation>
    <scope>NUCLEOTIDE SEQUENCE [LARGE SCALE GENOMIC DNA]</scope>
    <source>
        <strain evidence="2">NY0173</strain>
    </source>
</reference>
<comment type="similarity">
    <text evidence="1">Belongs to the Mo25 family.</text>
</comment>
<dbReference type="OrthoDB" id="609103at2759"/>
<accession>A0A9K3GPN5</accession>
<dbReference type="Gene3D" id="1.25.10.10">
    <property type="entry name" value="Leucine-rich Repeat Variant"/>
    <property type="match status" value="1"/>
</dbReference>
<dbReference type="AlphaFoldDB" id="A0A9K3GPN5"/>
<gene>
    <name evidence="2" type="ORF">KIPB_013448</name>
</gene>
<protein>
    <submittedName>
        <fullName evidence="2">Conidiophore development protein HymA</fullName>
    </submittedName>
</protein>
<name>A0A9K3GPN5_9EUKA</name>
<proteinExistence type="inferred from homology"/>
<sequence>ATPDRTSTLVHLSLETDVLYLLISNMGTLSFEGRHDAVQCLSSLVRRPRSSDVEGGSVTPERSVIEEYILTTHPDTLSILVQGYSTTDTALACGQLLRQLLKYRAVHAAFLGRYRSIYINI</sequence>
<comment type="caution">
    <text evidence="2">The sequence shown here is derived from an EMBL/GenBank/DDBJ whole genome shotgun (WGS) entry which is preliminary data.</text>
</comment>
<dbReference type="EMBL" id="BDIP01006392">
    <property type="protein sequence ID" value="GIQ90598.1"/>
    <property type="molecule type" value="Genomic_DNA"/>
</dbReference>
<feature type="non-terminal residue" evidence="2">
    <location>
        <position position="1"/>
    </location>
</feature>
<organism evidence="2 3">
    <name type="scientific">Kipferlia bialata</name>
    <dbReference type="NCBI Taxonomy" id="797122"/>
    <lineage>
        <taxon>Eukaryota</taxon>
        <taxon>Metamonada</taxon>
        <taxon>Carpediemonas-like organisms</taxon>
        <taxon>Kipferlia</taxon>
    </lineage>
</organism>
<dbReference type="InterPro" id="IPR011989">
    <property type="entry name" value="ARM-like"/>
</dbReference>
<dbReference type="PANTHER" id="PTHR10182">
    <property type="entry name" value="CALCIUM-BINDING PROTEIN 39-RELATED"/>
    <property type="match status" value="1"/>
</dbReference>
<dbReference type="Pfam" id="PF08569">
    <property type="entry name" value="Mo25"/>
    <property type="match status" value="1"/>
</dbReference>
<dbReference type="Proteomes" id="UP000265618">
    <property type="component" value="Unassembled WGS sequence"/>
</dbReference>
<dbReference type="InterPro" id="IPR016024">
    <property type="entry name" value="ARM-type_fold"/>
</dbReference>
<keyword evidence="3" id="KW-1185">Reference proteome</keyword>
<dbReference type="GO" id="GO:0043539">
    <property type="term" value="F:protein serine/threonine kinase activator activity"/>
    <property type="evidence" value="ECO:0007669"/>
    <property type="project" value="TreeGrafter"/>
</dbReference>
<evidence type="ECO:0000256" key="1">
    <source>
        <dbReference type="ARBA" id="ARBA00011012"/>
    </source>
</evidence>
<dbReference type="GO" id="GO:0035556">
    <property type="term" value="P:intracellular signal transduction"/>
    <property type="evidence" value="ECO:0007669"/>
    <property type="project" value="TreeGrafter"/>
</dbReference>
<evidence type="ECO:0000313" key="3">
    <source>
        <dbReference type="Proteomes" id="UP000265618"/>
    </source>
</evidence>
<dbReference type="InterPro" id="IPR013878">
    <property type="entry name" value="Mo25"/>
</dbReference>
<evidence type="ECO:0000313" key="2">
    <source>
        <dbReference type="EMBL" id="GIQ90598.1"/>
    </source>
</evidence>